<protein>
    <submittedName>
        <fullName evidence="1">Uncharacterized protein</fullName>
    </submittedName>
</protein>
<name>A0ABX3H1V7_PAEBO</name>
<comment type="caution">
    <text evidence="1">The sequence shown here is derived from an EMBL/GenBank/DDBJ whole genome shotgun (WGS) entry which is preliminary data.</text>
</comment>
<evidence type="ECO:0000313" key="1">
    <source>
        <dbReference type="EMBL" id="OMD43879.1"/>
    </source>
</evidence>
<organism evidence="1 2">
    <name type="scientific">Paenibacillus borealis</name>
    <dbReference type="NCBI Taxonomy" id="160799"/>
    <lineage>
        <taxon>Bacteria</taxon>
        <taxon>Bacillati</taxon>
        <taxon>Bacillota</taxon>
        <taxon>Bacilli</taxon>
        <taxon>Bacillales</taxon>
        <taxon>Paenibacillaceae</taxon>
        <taxon>Paenibacillus</taxon>
    </lineage>
</organism>
<gene>
    <name evidence="1" type="ORF">BSK56_22985</name>
</gene>
<keyword evidence="2" id="KW-1185">Reference proteome</keyword>
<sequence>MADAGADVRGGVQDVMPLQQRLEEVEAGLNTLTSEFARIAAENVTANTKLRLLEENDHRQDESIKEIKSSTIKMEIQFSAIMAKFDSLESKIFSLLQQANKDSGAERKLWMDMIKYIVLIALGAAAGNQFLGK</sequence>
<dbReference type="EMBL" id="MPTB01000033">
    <property type="protein sequence ID" value="OMD43879.1"/>
    <property type="molecule type" value="Genomic_DNA"/>
</dbReference>
<evidence type="ECO:0000313" key="2">
    <source>
        <dbReference type="Proteomes" id="UP000187412"/>
    </source>
</evidence>
<reference evidence="1 2" key="1">
    <citation type="submission" date="2016-10" db="EMBL/GenBank/DDBJ databases">
        <title>Paenibacillus species isolates.</title>
        <authorList>
            <person name="Beno S.M."/>
        </authorList>
    </citation>
    <scope>NUCLEOTIDE SEQUENCE [LARGE SCALE GENOMIC DNA]</scope>
    <source>
        <strain evidence="1 2">FSL H7-0744</strain>
    </source>
</reference>
<accession>A0ABX3H1V7</accession>
<dbReference type="Proteomes" id="UP000187412">
    <property type="component" value="Unassembled WGS sequence"/>
</dbReference>
<proteinExistence type="predicted"/>